<gene>
    <name evidence="3" type="ORF">DRV84_10025</name>
</gene>
<reference evidence="3 4" key="1">
    <citation type="journal article" date="2017" name="Int. J. Syst. Evol. Microbiol.">
        <title>Rhodosalinus sediminis gen. nov., sp. nov., isolated from marine saltern.</title>
        <authorList>
            <person name="Guo L.Y."/>
            <person name="Ling S.K."/>
            <person name="Li C.M."/>
            <person name="Chen G.J."/>
            <person name="Du Z.J."/>
        </authorList>
    </citation>
    <scope>NUCLEOTIDE SEQUENCE [LARGE SCALE GENOMIC DNA]</scope>
    <source>
        <strain evidence="3 4">WDN1C137</strain>
    </source>
</reference>
<dbReference type="GO" id="GO:0006310">
    <property type="term" value="P:DNA recombination"/>
    <property type="evidence" value="ECO:0007669"/>
    <property type="project" value="UniProtKB-KW"/>
</dbReference>
<evidence type="ECO:0000259" key="2">
    <source>
        <dbReference type="PROSITE" id="PS51898"/>
    </source>
</evidence>
<dbReference type="EMBL" id="QOHR01000012">
    <property type="protein sequence ID" value="REC56370.1"/>
    <property type="molecule type" value="Genomic_DNA"/>
</dbReference>
<keyword evidence="4" id="KW-1185">Reference proteome</keyword>
<dbReference type="Proteomes" id="UP000257131">
    <property type="component" value="Unassembled WGS sequence"/>
</dbReference>
<dbReference type="PROSITE" id="PS51898">
    <property type="entry name" value="TYR_RECOMBINASE"/>
    <property type="match status" value="1"/>
</dbReference>
<dbReference type="Gene3D" id="1.10.443.10">
    <property type="entry name" value="Intergrase catalytic core"/>
    <property type="match status" value="1"/>
</dbReference>
<comment type="caution">
    <text evidence="3">The sequence shown here is derived from an EMBL/GenBank/DDBJ whole genome shotgun (WGS) entry which is preliminary data.</text>
</comment>
<protein>
    <recommendedName>
        <fullName evidence="2">Tyr recombinase domain-containing protein</fullName>
    </recommendedName>
</protein>
<organism evidence="3 4">
    <name type="scientific">Rhodosalinus sediminis</name>
    <dbReference type="NCBI Taxonomy" id="1940533"/>
    <lineage>
        <taxon>Bacteria</taxon>
        <taxon>Pseudomonadati</taxon>
        <taxon>Pseudomonadota</taxon>
        <taxon>Alphaproteobacteria</taxon>
        <taxon>Rhodobacterales</taxon>
        <taxon>Paracoccaceae</taxon>
        <taxon>Rhodosalinus</taxon>
    </lineage>
</organism>
<keyword evidence="1" id="KW-0233">DNA recombination</keyword>
<proteinExistence type="predicted"/>
<sequence length="158" mass="17421">MPIDMKPWLAIERRKVKNRRPIEGPVPSRLWRVVETWRDRGRPLWIARHAATGAADTGALFPGTRGGALSRTTFNKAWNRGMSRLGLPGLTPHTMRHVAATLYLAVHPGGYDVVAALLCDTVRSVENFYVRGEGRAAAELFASVVEELAPGLDLRGAR</sequence>
<dbReference type="SUPFAM" id="SSF56349">
    <property type="entry name" value="DNA breaking-rejoining enzymes"/>
    <property type="match status" value="1"/>
</dbReference>
<evidence type="ECO:0000313" key="4">
    <source>
        <dbReference type="Proteomes" id="UP000257131"/>
    </source>
</evidence>
<dbReference type="InterPro" id="IPR011010">
    <property type="entry name" value="DNA_brk_join_enz"/>
</dbReference>
<evidence type="ECO:0000313" key="3">
    <source>
        <dbReference type="EMBL" id="REC56370.1"/>
    </source>
</evidence>
<accession>A0A3D9BS84</accession>
<dbReference type="GO" id="GO:0003677">
    <property type="term" value="F:DNA binding"/>
    <property type="evidence" value="ECO:0007669"/>
    <property type="project" value="InterPro"/>
</dbReference>
<dbReference type="Pfam" id="PF00589">
    <property type="entry name" value="Phage_integrase"/>
    <property type="match status" value="1"/>
</dbReference>
<dbReference type="InterPro" id="IPR002104">
    <property type="entry name" value="Integrase_catalytic"/>
</dbReference>
<dbReference type="InterPro" id="IPR013762">
    <property type="entry name" value="Integrase-like_cat_sf"/>
</dbReference>
<evidence type="ECO:0000256" key="1">
    <source>
        <dbReference type="ARBA" id="ARBA00023172"/>
    </source>
</evidence>
<name>A0A3D9BS84_9RHOB</name>
<feature type="domain" description="Tyr recombinase" evidence="2">
    <location>
        <begin position="1"/>
        <end position="146"/>
    </location>
</feature>
<dbReference type="GO" id="GO:0015074">
    <property type="term" value="P:DNA integration"/>
    <property type="evidence" value="ECO:0007669"/>
    <property type="project" value="InterPro"/>
</dbReference>
<dbReference type="AlphaFoldDB" id="A0A3D9BS84"/>